<feature type="domain" description="VOC" evidence="2">
    <location>
        <begin position="4"/>
        <end position="130"/>
    </location>
</feature>
<dbReference type="InterPro" id="IPR029068">
    <property type="entry name" value="Glyas_Bleomycin-R_OHBP_Dase"/>
</dbReference>
<reference evidence="3 4" key="1">
    <citation type="submission" date="2015-11" db="EMBL/GenBank/DDBJ databases">
        <title>Draft Genome Sequence of the Strain BR 10423 (Rhizobium sp.) isolated from nodules of Mimosa pudica.</title>
        <authorList>
            <person name="Barauna A.C."/>
            <person name="Zilli J.E."/>
            <person name="Simoes-Araujo J.L."/>
            <person name="Reis V.M."/>
            <person name="James E.K."/>
            <person name="Reis F.B.Jr."/>
            <person name="Rouws L.F."/>
            <person name="Passos S.R."/>
            <person name="Gois S.R."/>
        </authorList>
    </citation>
    <scope>NUCLEOTIDE SEQUENCE [LARGE SCALE GENOMIC DNA]</scope>
    <source>
        <strain evidence="3 4">BR10423</strain>
    </source>
</reference>
<proteinExistence type="predicted"/>
<gene>
    <name evidence="3" type="ORF">AS026_00445</name>
</gene>
<dbReference type="Pfam" id="PF00903">
    <property type="entry name" value="Glyoxalase"/>
    <property type="match status" value="1"/>
</dbReference>
<dbReference type="InterPro" id="IPR037523">
    <property type="entry name" value="VOC_core"/>
</dbReference>
<keyword evidence="1" id="KW-0479">Metal-binding</keyword>
<evidence type="ECO:0000259" key="2">
    <source>
        <dbReference type="PROSITE" id="PS51819"/>
    </source>
</evidence>
<protein>
    <submittedName>
        <fullName evidence="3">Lactoylglutathione lyase</fullName>
    </submittedName>
</protein>
<dbReference type="GO" id="GO:0046491">
    <property type="term" value="P:L-methylmalonyl-CoA metabolic process"/>
    <property type="evidence" value="ECO:0007669"/>
    <property type="project" value="TreeGrafter"/>
</dbReference>
<keyword evidence="4" id="KW-1185">Reference proteome</keyword>
<dbReference type="OrthoDB" id="4725692at2"/>
<dbReference type="GO" id="GO:0004493">
    <property type="term" value="F:methylmalonyl-CoA epimerase activity"/>
    <property type="evidence" value="ECO:0007669"/>
    <property type="project" value="TreeGrafter"/>
</dbReference>
<evidence type="ECO:0000256" key="1">
    <source>
        <dbReference type="ARBA" id="ARBA00022723"/>
    </source>
</evidence>
<dbReference type="GO" id="GO:0016829">
    <property type="term" value="F:lyase activity"/>
    <property type="evidence" value="ECO:0007669"/>
    <property type="project" value="UniProtKB-KW"/>
</dbReference>
<dbReference type="AlphaFoldDB" id="A0A125QAE7"/>
<dbReference type="InterPro" id="IPR051785">
    <property type="entry name" value="MMCE/EMCE_epimerase"/>
</dbReference>
<keyword evidence="3" id="KW-0456">Lyase</keyword>
<evidence type="ECO:0000313" key="3">
    <source>
        <dbReference type="EMBL" id="KWV60307.1"/>
    </source>
</evidence>
<name>A0A125QAE7_9HYPH</name>
<evidence type="ECO:0000313" key="4">
    <source>
        <dbReference type="Proteomes" id="UP000068164"/>
    </source>
</evidence>
<dbReference type="Gene3D" id="3.10.180.10">
    <property type="entry name" value="2,3-Dihydroxybiphenyl 1,2-Dioxygenase, domain 1"/>
    <property type="match status" value="1"/>
</dbReference>
<dbReference type="PANTHER" id="PTHR43048:SF3">
    <property type="entry name" value="METHYLMALONYL-COA EPIMERASE, MITOCHONDRIAL"/>
    <property type="match status" value="1"/>
</dbReference>
<accession>A0A125QAE7</accession>
<dbReference type="InterPro" id="IPR004360">
    <property type="entry name" value="Glyas_Fos-R_dOase_dom"/>
</dbReference>
<dbReference type="GO" id="GO:0046872">
    <property type="term" value="F:metal ion binding"/>
    <property type="evidence" value="ECO:0007669"/>
    <property type="project" value="UniProtKB-KW"/>
</dbReference>
<dbReference type="PANTHER" id="PTHR43048">
    <property type="entry name" value="METHYLMALONYL-COA EPIMERASE"/>
    <property type="match status" value="1"/>
</dbReference>
<dbReference type="SUPFAM" id="SSF54593">
    <property type="entry name" value="Glyoxalase/Bleomycin resistance protein/Dihydroxybiphenyl dioxygenase"/>
    <property type="match status" value="1"/>
</dbReference>
<dbReference type="RefSeq" id="WP_062368293.1">
    <property type="nucleotide sequence ID" value="NZ_LNCD01000001.1"/>
</dbReference>
<sequence length="137" mass="14790">MIKSFEHVGMVTGDMDRSLAFYRGLLGLRLHLRKTMANGTEVAFLDSGNGMLEIFAPPGGAGPASDLPAATSGVLHITFLVDNVDESFAKLEAAGVAIKERPRPAVNSEVLDRVAFLRDPDGIIVELAERRDERKLA</sequence>
<dbReference type="PROSITE" id="PS51819">
    <property type="entry name" value="VOC"/>
    <property type="match status" value="1"/>
</dbReference>
<comment type="caution">
    <text evidence="3">The sequence shown here is derived from an EMBL/GenBank/DDBJ whole genome shotgun (WGS) entry which is preliminary data.</text>
</comment>
<organism evidence="3 4">
    <name type="scientific">Rhizobium altiplani</name>
    <dbReference type="NCBI Taxonomy" id="1864509"/>
    <lineage>
        <taxon>Bacteria</taxon>
        <taxon>Pseudomonadati</taxon>
        <taxon>Pseudomonadota</taxon>
        <taxon>Alphaproteobacteria</taxon>
        <taxon>Hyphomicrobiales</taxon>
        <taxon>Rhizobiaceae</taxon>
        <taxon>Rhizobium/Agrobacterium group</taxon>
        <taxon>Rhizobium</taxon>
    </lineage>
</organism>
<dbReference type="EMBL" id="LNCD01000001">
    <property type="protein sequence ID" value="KWV60307.1"/>
    <property type="molecule type" value="Genomic_DNA"/>
</dbReference>
<dbReference type="Proteomes" id="UP000068164">
    <property type="component" value="Unassembled WGS sequence"/>
</dbReference>